<feature type="compositionally biased region" description="Basic and acidic residues" evidence="5">
    <location>
        <begin position="1"/>
        <end position="11"/>
    </location>
</feature>
<evidence type="ECO:0000256" key="6">
    <source>
        <dbReference type="SAM" id="Phobius"/>
    </source>
</evidence>
<name>A0ABD3Q3L5_9STRA</name>
<dbReference type="PANTHER" id="PTHR22950:SF461">
    <property type="entry name" value="AMINO ACID TRANSPORTER TRANSMEMBRANE DOMAIN-CONTAINING PROTEIN"/>
    <property type="match status" value="1"/>
</dbReference>
<feature type="region of interest" description="Disordered" evidence="5">
    <location>
        <begin position="383"/>
        <end position="404"/>
    </location>
</feature>
<accession>A0ABD3Q3L5</accession>
<feature type="region of interest" description="Disordered" evidence="5">
    <location>
        <begin position="188"/>
        <end position="233"/>
    </location>
</feature>
<comment type="subcellular location">
    <subcellularLocation>
        <location evidence="1">Membrane</location>
        <topology evidence="1">Multi-pass membrane protein</topology>
    </subcellularLocation>
</comment>
<feature type="transmembrane region" description="Helical" evidence="6">
    <location>
        <begin position="293"/>
        <end position="314"/>
    </location>
</feature>
<sequence length="633" mass="69075">MTHDTMDHDKIPPPTTQSNHESTTDELSSSIHSNEADSATSASYRDSSTNDLTILTSALLLTADCMGTGILALPADVQTLGSGVGLAFLVANLPVNLYAGTILGRCALFVEETILGADRFRSDEMLRGTDEQFEVELTKDVTTFSDTHSHYSSKDDVATIGRHRYRKGYSSVHNHEFNKASACASALKRETSTSNNEHETSDSSPAMHVDTESTEKQWNDDTDLSQMEPQHHRHTDTATFDFVGMTSILFDQSIRPQYDQHSEQISEQLGNDCQARQERAYRPITYNHPFTKVVLSIYYVNLFLVLGNYILVMSHAVSAMAGEDNLCLPTAGIIASTLMFGLSQLRTMANLGRSVSAVSLMALFVVVIQCLYALRSEDGGRNMSQYEESSSALAPGTEEETTPANGANILSKMSSLASIGFAVGSQKLLLNIRHEMADRSKAAPESLSIALSTYGFAYIAVCILAGPTPPSFLFDAIPIGSGRRLAGLLLWIHVAVSYAINSQALCSSLDRMTVHSRGVCGIWGHLEERPRIRWLILTGIVAVTSYFVANAVPFFKDLVALCGALTSVPLTLLLPAIFYRRIQCVPVWFPTLHSMSSYALLLFSVGFMTIGLIGAIGSINVDWKNQRGAFSCQ</sequence>
<evidence type="ECO:0000256" key="4">
    <source>
        <dbReference type="ARBA" id="ARBA00023136"/>
    </source>
</evidence>
<evidence type="ECO:0000259" key="7">
    <source>
        <dbReference type="Pfam" id="PF01490"/>
    </source>
</evidence>
<comment type="caution">
    <text evidence="8">The sequence shown here is derived from an EMBL/GenBank/DDBJ whole genome shotgun (WGS) entry which is preliminary data.</text>
</comment>
<reference evidence="8 9" key="1">
    <citation type="journal article" date="2020" name="G3 (Bethesda)">
        <title>Improved Reference Genome for Cyclotella cryptica CCMP332, a Model for Cell Wall Morphogenesis, Salinity Adaptation, and Lipid Production in Diatoms (Bacillariophyta).</title>
        <authorList>
            <person name="Roberts W.R."/>
            <person name="Downey K.M."/>
            <person name="Ruck E.C."/>
            <person name="Traller J.C."/>
            <person name="Alverson A.J."/>
        </authorList>
    </citation>
    <scope>NUCLEOTIDE SEQUENCE [LARGE SCALE GENOMIC DNA]</scope>
    <source>
        <strain evidence="8 9">CCMP332</strain>
    </source>
</reference>
<feature type="compositionally biased region" description="Basic and acidic residues" evidence="5">
    <location>
        <begin position="188"/>
        <end position="201"/>
    </location>
</feature>
<dbReference type="InterPro" id="IPR013057">
    <property type="entry name" value="AA_transpt_TM"/>
</dbReference>
<dbReference type="Pfam" id="PF01490">
    <property type="entry name" value="Aa_trans"/>
    <property type="match status" value="1"/>
</dbReference>
<evidence type="ECO:0000313" key="8">
    <source>
        <dbReference type="EMBL" id="KAL3794061.1"/>
    </source>
</evidence>
<feature type="domain" description="Amino acid transporter transmembrane" evidence="7">
    <location>
        <begin position="285"/>
        <end position="616"/>
    </location>
</feature>
<evidence type="ECO:0000256" key="3">
    <source>
        <dbReference type="ARBA" id="ARBA00022989"/>
    </source>
</evidence>
<feature type="transmembrane region" description="Helical" evidence="6">
    <location>
        <begin position="534"/>
        <end position="552"/>
    </location>
</feature>
<feature type="transmembrane region" description="Helical" evidence="6">
    <location>
        <begin position="326"/>
        <end position="343"/>
    </location>
</feature>
<proteinExistence type="predicted"/>
<feature type="transmembrane region" description="Helical" evidence="6">
    <location>
        <begin position="446"/>
        <end position="466"/>
    </location>
</feature>
<evidence type="ECO:0000256" key="2">
    <source>
        <dbReference type="ARBA" id="ARBA00022692"/>
    </source>
</evidence>
<feature type="compositionally biased region" description="Polar residues" evidence="5">
    <location>
        <begin position="16"/>
        <end position="45"/>
    </location>
</feature>
<dbReference type="AlphaFoldDB" id="A0ABD3Q3L5"/>
<feature type="transmembrane region" description="Helical" evidence="6">
    <location>
        <begin position="558"/>
        <end position="579"/>
    </location>
</feature>
<feature type="region of interest" description="Disordered" evidence="5">
    <location>
        <begin position="1"/>
        <end position="45"/>
    </location>
</feature>
<evidence type="ECO:0000256" key="5">
    <source>
        <dbReference type="SAM" id="MobiDB-lite"/>
    </source>
</evidence>
<feature type="compositionally biased region" description="Polar residues" evidence="5">
    <location>
        <begin position="383"/>
        <end position="392"/>
    </location>
</feature>
<dbReference type="GO" id="GO:0016020">
    <property type="term" value="C:membrane"/>
    <property type="evidence" value="ECO:0007669"/>
    <property type="project" value="UniProtKB-SubCell"/>
</dbReference>
<keyword evidence="3 6" id="KW-1133">Transmembrane helix</keyword>
<feature type="transmembrane region" description="Helical" evidence="6">
    <location>
        <begin position="355"/>
        <end position="374"/>
    </location>
</feature>
<feature type="compositionally biased region" description="Basic and acidic residues" evidence="5">
    <location>
        <begin position="209"/>
        <end position="219"/>
    </location>
</feature>
<keyword evidence="2 6" id="KW-0812">Transmembrane</keyword>
<organism evidence="8 9">
    <name type="scientific">Cyclotella cryptica</name>
    <dbReference type="NCBI Taxonomy" id="29204"/>
    <lineage>
        <taxon>Eukaryota</taxon>
        <taxon>Sar</taxon>
        <taxon>Stramenopiles</taxon>
        <taxon>Ochrophyta</taxon>
        <taxon>Bacillariophyta</taxon>
        <taxon>Coscinodiscophyceae</taxon>
        <taxon>Thalassiosirophycidae</taxon>
        <taxon>Stephanodiscales</taxon>
        <taxon>Stephanodiscaceae</taxon>
        <taxon>Cyclotella</taxon>
    </lineage>
</organism>
<dbReference type="PANTHER" id="PTHR22950">
    <property type="entry name" value="AMINO ACID TRANSPORTER"/>
    <property type="match status" value="1"/>
</dbReference>
<evidence type="ECO:0000256" key="1">
    <source>
        <dbReference type="ARBA" id="ARBA00004141"/>
    </source>
</evidence>
<protein>
    <recommendedName>
        <fullName evidence="7">Amino acid transporter transmembrane domain-containing protein</fullName>
    </recommendedName>
</protein>
<evidence type="ECO:0000313" key="9">
    <source>
        <dbReference type="Proteomes" id="UP001516023"/>
    </source>
</evidence>
<keyword evidence="9" id="KW-1185">Reference proteome</keyword>
<keyword evidence="4 6" id="KW-0472">Membrane</keyword>
<dbReference type="Proteomes" id="UP001516023">
    <property type="component" value="Unassembled WGS sequence"/>
</dbReference>
<gene>
    <name evidence="8" type="ORF">HJC23_008949</name>
</gene>
<feature type="transmembrane region" description="Helical" evidence="6">
    <location>
        <begin position="600"/>
        <end position="621"/>
    </location>
</feature>
<dbReference type="EMBL" id="JABMIG020000084">
    <property type="protein sequence ID" value="KAL3794061.1"/>
    <property type="molecule type" value="Genomic_DNA"/>
</dbReference>